<dbReference type="HOGENOM" id="CLU_010587_0_0_7"/>
<accession>W4LR92</accession>
<dbReference type="AlphaFoldDB" id="W4LR92"/>
<dbReference type="PATRIC" id="fig|1429438.4.peg.2399"/>
<dbReference type="SUPFAM" id="SSF89796">
    <property type="entry name" value="CoA-transferase family III (CaiB/BaiF)"/>
    <property type="match status" value="2"/>
</dbReference>
<dbReference type="Pfam" id="PF02515">
    <property type="entry name" value="CoA_transf_3"/>
    <property type="match status" value="2"/>
</dbReference>
<evidence type="ECO:0000256" key="1">
    <source>
        <dbReference type="ARBA" id="ARBA00022679"/>
    </source>
</evidence>
<organism evidence="3 4">
    <name type="scientific">Entotheonella factor</name>
    <dbReference type="NCBI Taxonomy" id="1429438"/>
    <lineage>
        <taxon>Bacteria</taxon>
        <taxon>Pseudomonadati</taxon>
        <taxon>Nitrospinota/Tectimicrobiota group</taxon>
        <taxon>Candidatus Tectimicrobiota</taxon>
        <taxon>Candidatus Entotheonellia</taxon>
        <taxon>Candidatus Entotheonellales</taxon>
        <taxon>Candidatus Entotheonellaceae</taxon>
        <taxon>Candidatus Entotheonella</taxon>
    </lineage>
</organism>
<gene>
    <name evidence="3" type="ORF">ETSY1_11910</name>
</gene>
<feature type="region of interest" description="Disordered" evidence="2">
    <location>
        <begin position="414"/>
        <end position="446"/>
    </location>
</feature>
<dbReference type="Gene3D" id="3.40.50.10540">
    <property type="entry name" value="Crotonobetainyl-coa:carnitine coa-transferase, domain 1"/>
    <property type="match status" value="2"/>
</dbReference>
<comment type="caution">
    <text evidence="3">The sequence shown here is derived from an EMBL/GenBank/DDBJ whole genome shotgun (WGS) entry which is preliminary data.</text>
</comment>
<keyword evidence="1" id="KW-0808">Transferase</keyword>
<dbReference type="InterPro" id="IPR044855">
    <property type="entry name" value="CoA-Trfase_III_dom3_sf"/>
</dbReference>
<dbReference type="EMBL" id="AZHW01000361">
    <property type="protein sequence ID" value="ETX00251.1"/>
    <property type="molecule type" value="Genomic_DNA"/>
</dbReference>
<proteinExistence type="predicted"/>
<dbReference type="PANTHER" id="PTHR48207">
    <property type="entry name" value="SUCCINATE--HYDROXYMETHYLGLUTARATE COA-TRANSFERASE"/>
    <property type="match status" value="1"/>
</dbReference>
<name>W4LR92_ENTF1</name>
<dbReference type="PANTHER" id="PTHR48207:SF3">
    <property type="entry name" value="SUCCINATE--HYDROXYMETHYLGLUTARATE COA-TRANSFERASE"/>
    <property type="match status" value="1"/>
</dbReference>
<dbReference type="InterPro" id="IPR023606">
    <property type="entry name" value="CoA-Trfase_III_dom_1_sf"/>
</dbReference>
<protein>
    <recommendedName>
        <fullName evidence="5">CoA transferase</fullName>
    </recommendedName>
</protein>
<dbReference type="Proteomes" id="UP000019141">
    <property type="component" value="Unassembled WGS sequence"/>
</dbReference>
<dbReference type="InterPro" id="IPR003673">
    <property type="entry name" value="CoA-Trfase_fam_III"/>
</dbReference>
<evidence type="ECO:0008006" key="5">
    <source>
        <dbReference type="Google" id="ProtNLM"/>
    </source>
</evidence>
<evidence type="ECO:0000313" key="4">
    <source>
        <dbReference type="Proteomes" id="UP000019141"/>
    </source>
</evidence>
<keyword evidence="4" id="KW-1185">Reference proteome</keyword>
<dbReference type="Gene3D" id="3.30.1540.10">
    <property type="entry name" value="formyl-coa transferase, domain 3"/>
    <property type="match status" value="2"/>
</dbReference>
<evidence type="ECO:0000256" key="2">
    <source>
        <dbReference type="SAM" id="MobiDB-lite"/>
    </source>
</evidence>
<dbReference type="GO" id="GO:0008410">
    <property type="term" value="F:CoA-transferase activity"/>
    <property type="evidence" value="ECO:0007669"/>
    <property type="project" value="TreeGrafter"/>
</dbReference>
<reference evidence="3 4" key="1">
    <citation type="journal article" date="2014" name="Nature">
        <title>An environmental bacterial taxon with a large and distinct metabolic repertoire.</title>
        <authorList>
            <person name="Wilson M.C."/>
            <person name="Mori T."/>
            <person name="Ruckert C."/>
            <person name="Uria A.R."/>
            <person name="Helf M.J."/>
            <person name="Takada K."/>
            <person name="Gernert C."/>
            <person name="Steffens U.A."/>
            <person name="Heycke N."/>
            <person name="Schmitt S."/>
            <person name="Rinke C."/>
            <person name="Helfrich E.J."/>
            <person name="Brachmann A.O."/>
            <person name="Gurgui C."/>
            <person name="Wakimoto T."/>
            <person name="Kracht M."/>
            <person name="Crusemann M."/>
            <person name="Hentschel U."/>
            <person name="Abe I."/>
            <person name="Matsunaga S."/>
            <person name="Kalinowski J."/>
            <person name="Takeyama H."/>
            <person name="Piel J."/>
        </authorList>
    </citation>
    <scope>NUCLEOTIDE SEQUENCE [LARGE SCALE GENOMIC DNA]</scope>
    <source>
        <strain evidence="4">TSY1</strain>
    </source>
</reference>
<sequence length="846" mass="93942">MGSGQVTTEKAGMLAGYRILDLTSGGALLCGRLLADLGADVIAVEPPGGNPSRYRAPYAQDRQGPEDSLYWFVYGANKRSVSLDLQSESGREDFRHLVCTADVVLESFAPDYLSGLGLGYDALAEHHPQLIMTSITPFGQTGPRRHYRATDLVMMSLGGSVYLMGEPGREPLCIGVPQAELHAGVEASVATLVALHDRHHRGAGQHIDVAVQSCVVWTLMNAAHFAALGQPTRQRFGAWRESLPGRRRMIFPCRDGYVSAAFFGGPFGGQACRRLVQWMTERNMAPAFMLDIDWETWDDVWLAELGDEGRQEIERVEQAIAAFFAPFTMRELYQQALDRRLMLAPVAHAQMIDEDPQLAAREFFVWHRHVGLGKDLPLPGPFAKCRPAPLHLQRPAPRLGEHNQELLGKVAATETGPAAHPHPPLPKPGERQMAEPRPTPQRDQQPLRHVRVLDLTWYATGPIGTKYLADHGAEVIKVESALRPDGLRQAPPWQGSYEDLDTSQFFANYNTSKRSISLNLATLEARQLVKRLVREWADVVVESFTPGVMAKWGLDYNALRRLKPNLIMLSTCMQGQTGPHAHYAGFGNMLASLCGFYHVTGYPDSGPMPVYGAYTDFVACRFVGLALLAALAHRRRTGEGQYIDLSQYEASLHLLAPALLDYAANGKLAERQGNRHATIAPHGVYRCKGEDRWCAIAVTTEAEWQAFCRVLGHPGWTRRRRFTTLAARLQHVEQLDRRVETWTRTLPSLTVMTLLQEAGVPAGVVQNGTDLYRDPQLHHRGFFVDLEHARMGWVLYEGHQFHLSANPGALWSPAPLLGEHAHTVLRDLLRLPAIEIARLEAQGVLA</sequence>
<evidence type="ECO:0000313" key="3">
    <source>
        <dbReference type="EMBL" id="ETX00251.1"/>
    </source>
</evidence>
<dbReference type="InterPro" id="IPR050483">
    <property type="entry name" value="CoA-transferase_III_domain"/>
</dbReference>